<dbReference type="Pfam" id="PF20056">
    <property type="entry name" value="DUF6455"/>
    <property type="match status" value="1"/>
</dbReference>
<feature type="domain" description="DUF6455" evidence="1">
    <location>
        <begin position="9"/>
        <end position="88"/>
    </location>
</feature>
<dbReference type="EMBL" id="FRBR01000001">
    <property type="protein sequence ID" value="SHL22928.1"/>
    <property type="molecule type" value="Genomic_DNA"/>
</dbReference>
<dbReference type="InterPro" id="IPR045601">
    <property type="entry name" value="DUF6455"/>
</dbReference>
<evidence type="ECO:0000313" key="2">
    <source>
        <dbReference type="EMBL" id="SHL22928.1"/>
    </source>
</evidence>
<organism evidence="2 3">
    <name type="scientific">Roseovarius pacificus</name>
    <dbReference type="NCBI Taxonomy" id="337701"/>
    <lineage>
        <taxon>Bacteria</taxon>
        <taxon>Pseudomonadati</taxon>
        <taxon>Pseudomonadota</taxon>
        <taxon>Alphaproteobacteria</taxon>
        <taxon>Rhodobacterales</taxon>
        <taxon>Roseobacteraceae</taxon>
        <taxon>Roseovarius</taxon>
    </lineage>
</organism>
<evidence type="ECO:0000313" key="3">
    <source>
        <dbReference type="Proteomes" id="UP000183974"/>
    </source>
</evidence>
<protein>
    <recommendedName>
        <fullName evidence="1">DUF6455 domain-containing protein</fullName>
    </recommendedName>
</protein>
<dbReference type="Proteomes" id="UP000183974">
    <property type="component" value="Unassembled WGS sequence"/>
</dbReference>
<name>A0A1M6YXF6_9RHOB</name>
<evidence type="ECO:0000259" key="1">
    <source>
        <dbReference type="Pfam" id="PF20056"/>
    </source>
</evidence>
<proteinExistence type="predicted"/>
<reference evidence="2 3" key="1">
    <citation type="submission" date="2016-11" db="EMBL/GenBank/DDBJ databases">
        <authorList>
            <person name="Jaros S."/>
            <person name="Januszkiewicz K."/>
            <person name="Wedrychowicz H."/>
        </authorList>
    </citation>
    <scope>NUCLEOTIDE SEQUENCE [LARGE SCALE GENOMIC DNA]</scope>
    <source>
        <strain evidence="2 3">DSM 29589</strain>
    </source>
</reference>
<dbReference type="STRING" id="337701.SAMN05444398_1011080"/>
<dbReference type="OrthoDB" id="7859249at2"/>
<dbReference type="RefSeq" id="WP_073033516.1">
    <property type="nucleotide sequence ID" value="NZ_BMLR01000001.1"/>
</dbReference>
<accession>A0A1M6YXF6</accession>
<dbReference type="AlphaFoldDB" id="A0A1M6YXF6"/>
<keyword evidence="3" id="KW-1185">Reference proteome</keyword>
<gene>
    <name evidence="2" type="ORF">SAMN05444398_1011080</name>
</gene>
<sequence>MTAHVARLGDPTLHFWLTRSVARAAYVNLSEAMANGCLNVQEYSALVTRCRKCQHVETCEAWLASNAASAARAPDHCPNADILNRLAAELKA</sequence>